<organism evidence="9">
    <name type="scientific">Gymnodinialimonas phycosphaerae</name>
    <dbReference type="NCBI Taxonomy" id="2841589"/>
    <lineage>
        <taxon>Bacteria</taxon>
        <taxon>Pseudomonadati</taxon>
        <taxon>Pseudomonadota</taxon>
        <taxon>Alphaproteobacteria</taxon>
        <taxon>Rhodobacterales</taxon>
        <taxon>Paracoccaceae</taxon>
        <taxon>Gymnodinialimonas</taxon>
    </lineage>
</organism>
<dbReference type="InterPro" id="IPR002509">
    <property type="entry name" value="NODB_dom"/>
</dbReference>
<dbReference type="PANTHER" id="PTHR10587">
    <property type="entry name" value="GLYCOSYL TRANSFERASE-RELATED"/>
    <property type="match status" value="1"/>
</dbReference>
<dbReference type="EMBL" id="CP078073">
    <property type="protein sequence ID" value="QXL89111.1"/>
    <property type="molecule type" value="Genomic_DNA"/>
</dbReference>
<evidence type="ECO:0000313" key="8">
    <source>
        <dbReference type="EMBL" id="MBY4892361.1"/>
    </source>
</evidence>
<dbReference type="InterPro" id="IPR011330">
    <property type="entry name" value="Glyco_hydro/deAcase_b/a-brl"/>
</dbReference>
<keyword evidence="10" id="KW-1185">Reference proteome</keyword>
<evidence type="ECO:0000256" key="4">
    <source>
        <dbReference type="ARBA" id="ARBA00022723"/>
    </source>
</evidence>
<evidence type="ECO:0000256" key="3">
    <source>
        <dbReference type="ARBA" id="ARBA00020071"/>
    </source>
</evidence>
<dbReference type="Gene3D" id="3.20.20.370">
    <property type="entry name" value="Glycoside hydrolase/deacetylase"/>
    <property type="match status" value="1"/>
</dbReference>
<sequence length="258" mass="28469">MSDLHRRTVIFGAVAGLATPFVAQSALAQGMPRSFAGRGPITRGEAATITRIPTAQPLVAMTFDDGPHPNLTPQLLDMLRARGIRATFYVIGRNAARFPQILQRMVAEGHEIGNHTWSHPSLHGHSDASVLSQVDRTNRAVYDAVGRPPVTMRPPYGNLYDRQRLMLFETRGMPTVLWSVDPLDWQRPGSAVVSQRIIGSSHSGAVILAHDIHRATVRAMPSALDGVTGRGFRFATMSELIGWPRWDRRRLRLVEATS</sequence>
<dbReference type="GO" id="GO:0016810">
    <property type="term" value="F:hydrolase activity, acting on carbon-nitrogen (but not peptide) bonds"/>
    <property type="evidence" value="ECO:0007669"/>
    <property type="project" value="InterPro"/>
</dbReference>
<dbReference type="InterPro" id="IPR050248">
    <property type="entry name" value="Polysacc_deacetylase_ArnD"/>
</dbReference>
<accession>A0A975TXL3</accession>
<protein>
    <recommendedName>
        <fullName evidence="3">Chitooligosaccharide deacetylase</fullName>
    </recommendedName>
    <alternativeName>
        <fullName evidence="6">Nodulation protein B</fullName>
    </alternativeName>
</protein>
<keyword evidence="4" id="KW-0479">Metal-binding</keyword>
<dbReference type="GO" id="GO:0005975">
    <property type="term" value="P:carbohydrate metabolic process"/>
    <property type="evidence" value="ECO:0007669"/>
    <property type="project" value="InterPro"/>
</dbReference>
<name>A0A975TXL3_9RHOB</name>
<evidence type="ECO:0000256" key="5">
    <source>
        <dbReference type="ARBA" id="ARBA00022801"/>
    </source>
</evidence>
<dbReference type="Pfam" id="PF01522">
    <property type="entry name" value="Polysacc_deac_1"/>
    <property type="match status" value="1"/>
</dbReference>
<dbReference type="PANTHER" id="PTHR10587:SF133">
    <property type="entry name" value="CHITIN DEACETYLASE 1-RELATED"/>
    <property type="match status" value="1"/>
</dbReference>
<evidence type="ECO:0000256" key="2">
    <source>
        <dbReference type="ARBA" id="ARBA00010973"/>
    </source>
</evidence>
<dbReference type="GO" id="GO:0016020">
    <property type="term" value="C:membrane"/>
    <property type="evidence" value="ECO:0007669"/>
    <property type="project" value="TreeGrafter"/>
</dbReference>
<proteinExistence type="inferred from homology"/>
<dbReference type="EMBL" id="JAIMBW010000001">
    <property type="protein sequence ID" value="MBY4892361.1"/>
    <property type="molecule type" value="Genomic_DNA"/>
</dbReference>
<dbReference type="RefSeq" id="WP_257892160.1">
    <property type="nucleotide sequence ID" value="NZ_JAIMBW010000001.1"/>
</dbReference>
<dbReference type="SUPFAM" id="SSF88713">
    <property type="entry name" value="Glycoside hydrolase/deacetylase"/>
    <property type="match status" value="1"/>
</dbReference>
<evidence type="ECO:0000313" key="10">
    <source>
        <dbReference type="Proteomes" id="UP000693972"/>
    </source>
</evidence>
<evidence type="ECO:0000259" key="7">
    <source>
        <dbReference type="PROSITE" id="PS51677"/>
    </source>
</evidence>
<comment type="function">
    <text evidence="1">Is involved in generating a small heat-stable compound (Nod), an acylated oligomer of N-acetylglucosamine, that stimulates mitosis in various plant protoplasts.</text>
</comment>
<dbReference type="CDD" id="cd10917">
    <property type="entry name" value="CE4_NodB_like_6s_7s"/>
    <property type="match status" value="1"/>
</dbReference>
<dbReference type="GO" id="GO:0046872">
    <property type="term" value="F:metal ion binding"/>
    <property type="evidence" value="ECO:0007669"/>
    <property type="project" value="UniProtKB-KW"/>
</dbReference>
<reference evidence="9 10" key="1">
    <citation type="submission" date="2021-07" db="EMBL/GenBank/DDBJ databases">
        <title>Karlodiniumbacter phycospheric gen. nov., sp. nov., a phycosphere bacterium isolated from karlodinium veneficum.</title>
        <authorList>
            <person name="Peng Y."/>
            <person name="Jiang L."/>
            <person name="Lee J."/>
        </authorList>
    </citation>
    <scope>NUCLEOTIDE SEQUENCE</scope>
    <source>
        <strain evidence="9 10">N5</strain>
    </source>
</reference>
<evidence type="ECO:0000256" key="6">
    <source>
        <dbReference type="ARBA" id="ARBA00032976"/>
    </source>
</evidence>
<dbReference type="PROSITE" id="PS51677">
    <property type="entry name" value="NODB"/>
    <property type="match status" value="1"/>
</dbReference>
<gene>
    <name evidence="8" type="ORF">KUL25_06260</name>
    <name evidence="9" type="ORF">KUL25_06265</name>
</gene>
<evidence type="ECO:0000256" key="1">
    <source>
        <dbReference type="ARBA" id="ARBA00003236"/>
    </source>
</evidence>
<dbReference type="AlphaFoldDB" id="A0A975TXL3"/>
<evidence type="ECO:0000313" key="9">
    <source>
        <dbReference type="EMBL" id="QXL89111.1"/>
    </source>
</evidence>
<comment type="similarity">
    <text evidence="2">Belongs to the polysaccharide deacetylase family.</text>
</comment>
<dbReference type="Proteomes" id="UP000693972">
    <property type="component" value="Unassembled WGS sequence"/>
</dbReference>
<feature type="domain" description="NodB homology" evidence="7">
    <location>
        <begin position="57"/>
        <end position="235"/>
    </location>
</feature>
<keyword evidence="5" id="KW-0378">Hydrolase</keyword>